<accession>A0ABN1IR25</accession>
<name>A0ABN1IR25_9CLOT</name>
<evidence type="ECO:0000256" key="1">
    <source>
        <dbReference type="SAM" id="Phobius"/>
    </source>
</evidence>
<feature type="transmembrane region" description="Helical" evidence="1">
    <location>
        <begin position="78"/>
        <end position="102"/>
    </location>
</feature>
<dbReference type="Proteomes" id="UP001500339">
    <property type="component" value="Unassembled WGS sequence"/>
</dbReference>
<protein>
    <submittedName>
        <fullName evidence="2">Uncharacterized protein</fullName>
    </submittedName>
</protein>
<dbReference type="InterPro" id="IPR012340">
    <property type="entry name" value="NA-bd_OB-fold"/>
</dbReference>
<comment type="caution">
    <text evidence="2">The sequence shown here is derived from an EMBL/GenBank/DDBJ whole genome shotgun (WGS) entry which is preliminary data.</text>
</comment>
<organism evidence="2 3">
    <name type="scientific">Clostridium malenominatum</name>
    <dbReference type="NCBI Taxonomy" id="1539"/>
    <lineage>
        <taxon>Bacteria</taxon>
        <taxon>Bacillati</taxon>
        <taxon>Bacillota</taxon>
        <taxon>Clostridia</taxon>
        <taxon>Eubacteriales</taxon>
        <taxon>Clostridiaceae</taxon>
        <taxon>Clostridium</taxon>
    </lineage>
</organism>
<evidence type="ECO:0000313" key="2">
    <source>
        <dbReference type="EMBL" id="GAA0718945.1"/>
    </source>
</evidence>
<keyword evidence="1" id="KW-0812">Transmembrane</keyword>
<dbReference type="Gene3D" id="2.40.50.140">
    <property type="entry name" value="Nucleic acid-binding proteins"/>
    <property type="match status" value="1"/>
</dbReference>
<dbReference type="EMBL" id="BAAACF010000001">
    <property type="protein sequence ID" value="GAA0718945.1"/>
    <property type="molecule type" value="Genomic_DNA"/>
</dbReference>
<keyword evidence="1" id="KW-1133">Transmembrane helix</keyword>
<feature type="transmembrane region" description="Helical" evidence="1">
    <location>
        <begin position="47"/>
        <end position="71"/>
    </location>
</feature>
<keyword evidence="1" id="KW-0472">Membrane</keyword>
<evidence type="ECO:0000313" key="3">
    <source>
        <dbReference type="Proteomes" id="UP001500339"/>
    </source>
</evidence>
<proteinExistence type="predicted"/>
<reference evidence="2 3" key="1">
    <citation type="journal article" date="2019" name="Int. J. Syst. Evol. Microbiol.">
        <title>The Global Catalogue of Microorganisms (GCM) 10K type strain sequencing project: providing services to taxonomists for standard genome sequencing and annotation.</title>
        <authorList>
            <consortium name="The Broad Institute Genomics Platform"/>
            <consortium name="The Broad Institute Genome Sequencing Center for Infectious Disease"/>
            <person name="Wu L."/>
            <person name="Ma J."/>
        </authorList>
    </citation>
    <scope>NUCLEOTIDE SEQUENCE [LARGE SCALE GENOMIC DNA]</scope>
    <source>
        <strain evidence="2 3">JCM 1405</strain>
    </source>
</reference>
<keyword evidence="3" id="KW-1185">Reference proteome</keyword>
<gene>
    <name evidence="2" type="ORF">GCM10008905_06260</name>
</gene>
<sequence>MVSMNLLKRILEICLFIGFIIPLLDILLGTTTSLINLDFDVDVNFDGLIPFNIMCFSFALIVFSSFGLFLMKFMTNTITVVLLLGVSLIASIIAYTAVYKFIVCKLKSNNPRALKSNDLIGMVGIVVLKITPLNDGVISLTDSTGAIITYRATLSPYAGVQGEYVINQGQEVIISDFDSEKKICFVILPKGKQ</sequence>
<feature type="transmembrane region" description="Helical" evidence="1">
    <location>
        <begin position="12"/>
        <end position="35"/>
    </location>
</feature>